<accession>A0A3E0DAD9</accession>
<reference evidence="1 2" key="1">
    <citation type="submission" date="2018-08" db="EMBL/GenBank/DDBJ databases">
        <title>Genomic Encyclopedia of Archaeal and Bacterial Type Strains, Phase II (KMG-II): from individual species to whole genera.</title>
        <authorList>
            <person name="Goeker M."/>
        </authorList>
    </citation>
    <scope>NUCLEOTIDE SEQUENCE [LARGE SCALE GENOMIC DNA]</scope>
    <source>
        <strain evidence="1 2">DSM 15986</strain>
    </source>
</reference>
<dbReference type="Pfam" id="PF26622">
    <property type="entry name" value="DUF8199"/>
    <property type="match status" value="1"/>
</dbReference>
<organism evidence="1 2">
    <name type="scientific">Algoriphagus antarcticus</name>
    <dbReference type="NCBI Taxonomy" id="238540"/>
    <lineage>
        <taxon>Bacteria</taxon>
        <taxon>Pseudomonadati</taxon>
        <taxon>Bacteroidota</taxon>
        <taxon>Cytophagia</taxon>
        <taxon>Cytophagales</taxon>
        <taxon>Cyclobacteriaceae</taxon>
        <taxon>Algoriphagus</taxon>
    </lineage>
</organism>
<evidence type="ECO:0000313" key="1">
    <source>
        <dbReference type="EMBL" id="REG79493.1"/>
    </source>
</evidence>
<dbReference type="InterPro" id="IPR058060">
    <property type="entry name" value="HYC_CC_PP"/>
</dbReference>
<keyword evidence="2" id="KW-1185">Reference proteome</keyword>
<dbReference type="Proteomes" id="UP000256405">
    <property type="component" value="Unassembled WGS sequence"/>
</dbReference>
<gene>
    <name evidence="1" type="ORF">C8N25_13141</name>
</gene>
<name>A0A3E0DAD9_9BACT</name>
<dbReference type="NCBIfam" id="NF047658">
    <property type="entry name" value="HYC_CC_PP"/>
    <property type="match status" value="1"/>
</dbReference>
<dbReference type="InterPro" id="IPR058512">
    <property type="entry name" value="DUF8199"/>
</dbReference>
<dbReference type="EMBL" id="QUNF01000031">
    <property type="protein sequence ID" value="REG79493.1"/>
    <property type="molecule type" value="Genomic_DNA"/>
</dbReference>
<comment type="caution">
    <text evidence="1">The sequence shown here is derived from an EMBL/GenBank/DDBJ whole genome shotgun (WGS) entry which is preliminary data.</text>
</comment>
<protein>
    <submittedName>
        <fullName evidence="1">Uncharacterized protein</fullName>
    </submittedName>
</protein>
<sequence length="111" mass="12514">MGTAMESAIGFSTSNIECEMAKKKSDCHSKADSTSHDEKDCCDEEFELLVLDQELQKSALSLDISTEFVVSLVYTFFGVSIFPTETNENYTDYPPPVLRQDFQVLHQSFLI</sequence>
<dbReference type="AlphaFoldDB" id="A0A3E0DAD9"/>
<evidence type="ECO:0000313" key="2">
    <source>
        <dbReference type="Proteomes" id="UP000256405"/>
    </source>
</evidence>
<proteinExistence type="predicted"/>